<dbReference type="PROSITE" id="PS00101">
    <property type="entry name" value="HEXAPEP_TRANSFERASES"/>
    <property type="match status" value="1"/>
</dbReference>
<protein>
    <submittedName>
        <fullName evidence="8">Acetyltransferase EpsM</fullName>
    </submittedName>
</protein>
<feature type="site" description="Increases basicity of active site His" evidence="5">
    <location>
        <position position="133"/>
    </location>
</feature>
<dbReference type="PANTHER" id="PTHR43300">
    <property type="entry name" value="ACETYLTRANSFERASE"/>
    <property type="match status" value="1"/>
</dbReference>
<keyword evidence="3" id="KW-0677">Repeat</keyword>
<accession>A0A3E0DZW6</accession>
<sequence length="211" mass="22916">MIVAGAGGHAIEILDILTENGEAEDLYFFDNQNENKIFLNSFHILNTYKEAKEHFQKDPRFVLGIGKPEARQILYTEFQQAGGILQAIRGSNAKISQRSQISTADIFNFCYIGGEVQIGTGSLINTGAQIHHEVQIGDFSVINPGAILLGACQIGDFCSIGAHATILPRIRIGNRVTIGAGAVIIRDVEDGQTVMGVPGRVISRHWAERGN</sequence>
<evidence type="ECO:0000313" key="9">
    <source>
        <dbReference type="Proteomes" id="UP000256405"/>
    </source>
</evidence>
<dbReference type="NCBIfam" id="TIGR03570">
    <property type="entry name" value="NeuD_NnaD"/>
    <property type="match status" value="1"/>
</dbReference>
<evidence type="ECO:0000256" key="3">
    <source>
        <dbReference type="ARBA" id="ARBA00022737"/>
    </source>
</evidence>
<proteinExistence type="inferred from homology"/>
<feature type="active site" description="Proton acceptor" evidence="5">
    <location>
        <position position="132"/>
    </location>
</feature>
<dbReference type="EMBL" id="QUNF01000004">
    <property type="protein sequence ID" value="REG91511.1"/>
    <property type="molecule type" value="Genomic_DNA"/>
</dbReference>
<evidence type="ECO:0000256" key="5">
    <source>
        <dbReference type="PIRSR" id="PIRSR620019-1"/>
    </source>
</evidence>
<dbReference type="InterPro" id="IPR041561">
    <property type="entry name" value="PglD_N"/>
</dbReference>
<dbReference type="Pfam" id="PF00132">
    <property type="entry name" value="Hexapep"/>
    <property type="match status" value="1"/>
</dbReference>
<dbReference type="InterPro" id="IPR018357">
    <property type="entry name" value="Hexapep_transf_CS"/>
</dbReference>
<feature type="domain" description="PglD N-terminal" evidence="7">
    <location>
        <begin position="2"/>
        <end position="77"/>
    </location>
</feature>
<gene>
    <name evidence="8" type="ORF">C8N25_104125</name>
</gene>
<dbReference type="InterPro" id="IPR011004">
    <property type="entry name" value="Trimer_LpxA-like_sf"/>
</dbReference>
<dbReference type="InterPro" id="IPR020019">
    <property type="entry name" value="AcTrfase_PglD-like"/>
</dbReference>
<dbReference type="InterPro" id="IPR001451">
    <property type="entry name" value="Hexapep"/>
</dbReference>
<dbReference type="Gene3D" id="3.40.50.20">
    <property type="match status" value="1"/>
</dbReference>
<keyword evidence="9" id="KW-1185">Reference proteome</keyword>
<keyword evidence="2 8" id="KW-0808">Transferase</keyword>
<dbReference type="RefSeq" id="WP_086540684.1">
    <property type="nucleotide sequence ID" value="NZ_MSSW01000010.1"/>
</dbReference>
<evidence type="ECO:0000256" key="1">
    <source>
        <dbReference type="ARBA" id="ARBA00007274"/>
    </source>
</evidence>
<dbReference type="Gene3D" id="2.160.10.10">
    <property type="entry name" value="Hexapeptide repeat proteins"/>
    <property type="match status" value="1"/>
</dbReference>
<dbReference type="AlphaFoldDB" id="A0A3E0DZW6"/>
<dbReference type="SUPFAM" id="SSF51161">
    <property type="entry name" value="Trimeric LpxA-like enzymes"/>
    <property type="match status" value="1"/>
</dbReference>
<dbReference type="GO" id="GO:0016746">
    <property type="term" value="F:acyltransferase activity"/>
    <property type="evidence" value="ECO:0007669"/>
    <property type="project" value="UniProtKB-KW"/>
</dbReference>
<evidence type="ECO:0000256" key="2">
    <source>
        <dbReference type="ARBA" id="ARBA00022679"/>
    </source>
</evidence>
<comment type="similarity">
    <text evidence="1">Belongs to the transferase hexapeptide repeat family.</text>
</comment>
<dbReference type="PANTHER" id="PTHR43300:SF7">
    <property type="entry name" value="UDP-N-ACETYLBACILLOSAMINE N-ACETYLTRANSFERASE"/>
    <property type="match status" value="1"/>
</dbReference>
<keyword evidence="4" id="KW-0012">Acyltransferase</keyword>
<organism evidence="8 9">
    <name type="scientific">Algoriphagus antarcticus</name>
    <dbReference type="NCBI Taxonomy" id="238540"/>
    <lineage>
        <taxon>Bacteria</taxon>
        <taxon>Pseudomonadati</taxon>
        <taxon>Bacteroidota</taxon>
        <taxon>Cytophagia</taxon>
        <taxon>Cytophagales</taxon>
        <taxon>Cyclobacteriaceae</taxon>
        <taxon>Algoriphagus</taxon>
    </lineage>
</organism>
<dbReference type="OrthoDB" id="708224at2"/>
<dbReference type="InterPro" id="IPR050179">
    <property type="entry name" value="Trans_hexapeptide_repeat"/>
</dbReference>
<dbReference type="Pfam" id="PF17836">
    <property type="entry name" value="PglD_N"/>
    <property type="match status" value="1"/>
</dbReference>
<feature type="binding site" evidence="6">
    <location>
        <position position="66"/>
    </location>
    <ligand>
        <name>substrate</name>
    </ligand>
</feature>
<evidence type="ECO:0000259" key="7">
    <source>
        <dbReference type="Pfam" id="PF17836"/>
    </source>
</evidence>
<evidence type="ECO:0000256" key="4">
    <source>
        <dbReference type="ARBA" id="ARBA00023315"/>
    </source>
</evidence>
<dbReference type="Proteomes" id="UP000256405">
    <property type="component" value="Unassembled WGS sequence"/>
</dbReference>
<name>A0A3E0DZW6_9BACT</name>
<dbReference type="CDD" id="cd03360">
    <property type="entry name" value="LbH_AT_putative"/>
    <property type="match status" value="1"/>
</dbReference>
<evidence type="ECO:0000256" key="6">
    <source>
        <dbReference type="PIRSR" id="PIRSR620019-2"/>
    </source>
</evidence>
<comment type="caution">
    <text evidence="8">The sequence shown here is derived from an EMBL/GenBank/DDBJ whole genome shotgun (WGS) entry which is preliminary data.</text>
</comment>
<evidence type="ECO:0000313" key="8">
    <source>
        <dbReference type="EMBL" id="REG91511.1"/>
    </source>
</evidence>
<reference evidence="8 9" key="1">
    <citation type="submission" date="2018-08" db="EMBL/GenBank/DDBJ databases">
        <title>Genomic Encyclopedia of Archaeal and Bacterial Type Strains, Phase II (KMG-II): from individual species to whole genera.</title>
        <authorList>
            <person name="Goeker M."/>
        </authorList>
    </citation>
    <scope>NUCLEOTIDE SEQUENCE [LARGE SCALE GENOMIC DNA]</scope>
    <source>
        <strain evidence="8 9">DSM 15986</strain>
    </source>
</reference>